<organism evidence="1 2">
    <name type="scientific">Panagrolaimus sp. ES5</name>
    <dbReference type="NCBI Taxonomy" id="591445"/>
    <lineage>
        <taxon>Eukaryota</taxon>
        <taxon>Metazoa</taxon>
        <taxon>Ecdysozoa</taxon>
        <taxon>Nematoda</taxon>
        <taxon>Chromadorea</taxon>
        <taxon>Rhabditida</taxon>
        <taxon>Tylenchina</taxon>
        <taxon>Panagrolaimomorpha</taxon>
        <taxon>Panagrolaimoidea</taxon>
        <taxon>Panagrolaimidae</taxon>
        <taxon>Panagrolaimus</taxon>
    </lineage>
</organism>
<reference evidence="2" key="1">
    <citation type="submission" date="2022-11" db="UniProtKB">
        <authorList>
            <consortium name="WormBaseParasite"/>
        </authorList>
    </citation>
    <scope>IDENTIFICATION</scope>
</reference>
<proteinExistence type="predicted"/>
<name>A0AC34G0C7_9BILA</name>
<evidence type="ECO:0000313" key="2">
    <source>
        <dbReference type="WBParaSite" id="ES5_v2.g23004.t1"/>
    </source>
</evidence>
<protein>
    <submittedName>
        <fullName evidence="2">NADH dehydrogenase subunit 9</fullName>
    </submittedName>
</protein>
<sequence length="173" mass="20598">MLMKTFLDVQVNISTKSETKVLFKNDIYFIVVPEILADNTYLFHLKGFSTDLEVVRIEQYNGYNYNTHTDIYYRLNYDKESKTFTWTPTHPSLCKFFISSKVEFKEVNYVSVDYRLQFPGSRTKLLDLFDCYIFPFEHPGYEYLKFKCCIRKFKKGSVTLTVENPYNLRINGI</sequence>
<evidence type="ECO:0000313" key="1">
    <source>
        <dbReference type="Proteomes" id="UP000887579"/>
    </source>
</evidence>
<dbReference type="Proteomes" id="UP000887579">
    <property type="component" value="Unplaced"/>
</dbReference>
<dbReference type="WBParaSite" id="ES5_v2.g23004.t1">
    <property type="protein sequence ID" value="ES5_v2.g23004.t1"/>
    <property type="gene ID" value="ES5_v2.g23004"/>
</dbReference>
<accession>A0AC34G0C7</accession>